<name>T2S8H1_HELPX</name>
<protein>
    <submittedName>
        <fullName evidence="2">Outer membrane family protein</fullName>
    </submittedName>
</protein>
<proteinExistence type="predicted"/>
<sequence>MKDSNKIANRFAGNGGSGGIFNELSLGYKYFLGKKRIIGFRHSLFSVTNLVALVLFLAAV</sequence>
<accession>T2S8H1</accession>
<reference evidence="2 3" key="1">
    <citation type="journal article" date="2013" name="Genome Announc.">
        <title>Genome Sequences of Three hpAfrica2 Strains of Helicobacter pylori.</title>
        <authorList>
            <person name="Duncan S.S."/>
            <person name="Bertoli M.T."/>
            <person name="Kersulyte D."/>
            <person name="Valk P.L."/>
            <person name="Tamma S."/>
            <person name="Segal I."/>
            <person name="McClain M.S."/>
            <person name="Cover T.L."/>
            <person name="Berg D.E."/>
        </authorList>
    </citation>
    <scope>NUCLEOTIDE SEQUENCE [LARGE SCALE GENOMIC DNA]</scope>
    <source>
        <strain evidence="2 3">SouthAfrica50</strain>
    </source>
</reference>
<feature type="transmembrane region" description="Helical" evidence="1">
    <location>
        <begin position="38"/>
        <end position="59"/>
    </location>
</feature>
<evidence type="ECO:0000313" key="3">
    <source>
        <dbReference type="Proteomes" id="UP000015816"/>
    </source>
</evidence>
<evidence type="ECO:0000256" key="1">
    <source>
        <dbReference type="SAM" id="Phobius"/>
    </source>
</evidence>
<dbReference type="PATRIC" id="fig|1352357.3.peg.1183"/>
<evidence type="ECO:0000313" key="2">
    <source>
        <dbReference type="EMBL" id="EQD88892.1"/>
    </source>
</evidence>
<organism evidence="2 3">
    <name type="scientific">Helicobacter pylori SouthAfrica50</name>
    <dbReference type="NCBI Taxonomy" id="1352357"/>
    <lineage>
        <taxon>Bacteria</taxon>
        <taxon>Pseudomonadati</taxon>
        <taxon>Campylobacterota</taxon>
        <taxon>Epsilonproteobacteria</taxon>
        <taxon>Campylobacterales</taxon>
        <taxon>Helicobacteraceae</taxon>
        <taxon>Helicobacter</taxon>
    </lineage>
</organism>
<comment type="caution">
    <text evidence="2">The sequence shown here is derived from an EMBL/GenBank/DDBJ whole genome shotgun (WGS) entry which is preliminary data.</text>
</comment>
<dbReference type="EMBL" id="AVNI01000002">
    <property type="protein sequence ID" value="EQD88892.1"/>
    <property type="molecule type" value="Genomic_DNA"/>
</dbReference>
<keyword evidence="1" id="KW-1133">Transmembrane helix</keyword>
<keyword evidence="1" id="KW-0812">Transmembrane</keyword>
<dbReference type="AlphaFoldDB" id="T2S8H1"/>
<dbReference type="Proteomes" id="UP000015816">
    <property type="component" value="Unassembled WGS sequence"/>
</dbReference>
<gene>
    <name evidence="2" type="ORF">HPSA50_1213</name>
</gene>
<keyword evidence="1" id="KW-0472">Membrane</keyword>